<organism evidence="2 3">
    <name type="scientific">Ambispora leptoticha</name>
    <dbReference type="NCBI Taxonomy" id="144679"/>
    <lineage>
        <taxon>Eukaryota</taxon>
        <taxon>Fungi</taxon>
        <taxon>Fungi incertae sedis</taxon>
        <taxon>Mucoromycota</taxon>
        <taxon>Glomeromycotina</taxon>
        <taxon>Glomeromycetes</taxon>
        <taxon>Archaeosporales</taxon>
        <taxon>Ambisporaceae</taxon>
        <taxon>Ambispora</taxon>
    </lineage>
</organism>
<protein>
    <submittedName>
        <fullName evidence="2">1794_t:CDS:1</fullName>
    </submittedName>
</protein>
<feature type="transmembrane region" description="Helical" evidence="1">
    <location>
        <begin position="43"/>
        <end position="70"/>
    </location>
</feature>
<sequence>FYNLVHHASWCTPDHRTTVYTIQVNCEVIVEYRRPPHLVPLVWHFYFGFVVFIVAGAGFLVGICIVIGYATL</sequence>
<dbReference type="Proteomes" id="UP000789508">
    <property type="component" value="Unassembled WGS sequence"/>
</dbReference>
<reference evidence="2" key="1">
    <citation type="submission" date="2021-06" db="EMBL/GenBank/DDBJ databases">
        <authorList>
            <person name="Kallberg Y."/>
            <person name="Tangrot J."/>
            <person name="Rosling A."/>
        </authorList>
    </citation>
    <scope>NUCLEOTIDE SEQUENCE</scope>
    <source>
        <strain evidence="2">FL130A</strain>
    </source>
</reference>
<keyword evidence="1" id="KW-1133">Transmembrane helix</keyword>
<evidence type="ECO:0000313" key="2">
    <source>
        <dbReference type="EMBL" id="CAG8754727.1"/>
    </source>
</evidence>
<keyword evidence="3" id="KW-1185">Reference proteome</keyword>
<dbReference type="EMBL" id="CAJVPS010042834">
    <property type="protein sequence ID" value="CAG8754727.1"/>
    <property type="molecule type" value="Genomic_DNA"/>
</dbReference>
<accession>A0A9N9IXJ0</accession>
<comment type="caution">
    <text evidence="2">The sequence shown here is derived from an EMBL/GenBank/DDBJ whole genome shotgun (WGS) entry which is preliminary data.</text>
</comment>
<feature type="non-terminal residue" evidence="2">
    <location>
        <position position="1"/>
    </location>
</feature>
<evidence type="ECO:0000313" key="3">
    <source>
        <dbReference type="Proteomes" id="UP000789508"/>
    </source>
</evidence>
<proteinExistence type="predicted"/>
<dbReference type="AlphaFoldDB" id="A0A9N9IXJ0"/>
<evidence type="ECO:0000256" key="1">
    <source>
        <dbReference type="SAM" id="Phobius"/>
    </source>
</evidence>
<name>A0A9N9IXJ0_9GLOM</name>
<gene>
    <name evidence="2" type="ORF">ALEPTO_LOCUS13431</name>
</gene>
<keyword evidence="1" id="KW-0472">Membrane</keyword>
<keyword evidence="1" id="KW-0812">Transmembrane</keyword>
<feature type="non-terminal residue" evidence="2">
    <location>
        <position position="72"/>
    </location>
</feature>